<evidence type="ECO:0000313" key="2">
    <source>
        <dbReference type="EMBL" id="VVD28798.1"/>
    </source>
</evidence>
<keyword evidence="3" id="KW-1185">Reference proteome</keyword>
<accession>A0A5Q4Z248</accession>
<sequence length="163" mass="17506">MLEHTPAQRAGAQRSKGSHSVMSGKAQEFMGLVSLRRRLPVGRQMAWPAGKTGRRATGYGDDQGCSGRGGRVVHDGIARGEQLAAGVGRRAREGRTRYPSASLCSVGGGPLAEGAVDGDDRARRAEHHEPVFRGTGARDRGRLLAQRLLRVLLQFRRRSGQAA</sequence>
<feature type="region of interest" description="Disordered" evidence="1">
    <location>
        <begin position="1"/>
        <end position="24"/>
    </location>
</feature>
<gene>
    <name evidence="2" type="ORF">PDMSB3_2342</name>
</gene>
<organism evidence="2 3">
    <name type="scientific">Paraburkholderia dioscoreae</name>
    <dbReference type="NCBI Taxonomy" id="2604047"/>
    <lineage>
        <taxon>Bacteria</taxon>
        <taxon>Pseudomonadati</taxon>
        <taxon>Pseudomonadota</taxon>
        <taxon>Betaproteobacteria</taxon>
        <taxon>Burkholderiales</taxon>
        <taxon>Burkholderiaceae</taxon>
        <taxon>Paraburkholderia</taxon>
    </lineage>
</organism>
<feature type="region of interest" description="Disordered" evidence="1">
    <location>
        <begin position="49"/>
        <end position="73"/>
    </location>
</feature>
<evidence type="ECO:0000256" key="1">
    <source>
        <dbReference type="SAM" id="MobiDB-lite"/>
    </source>
</evidence>
<protein>
    <submittedName>
        <fullName evidence="2">Uncharacterized protein</fullName>
    </submittedName>
</protein>
<proteinExistence type="predicted"/>
<reference evidence="2 3" key="1">
    <citation type="submission" date="2019-08" db="EMBL/GenBank/DDBJ databases">
        <authorList>
            <person name="Herpell B J."/>
        </authorList>
    </citation>
    <scope>NUCLEOTIDE SEQUENCE [LARGE SCALE GENOMIC DNA]</scope>
    <source>
        <strain evidence="3">Msb3</strain>
    </source>
</reference>
<name>A0A5Q4Z248_9BURK</name>
<dbReference type="AlphaFoldDB" id="A0A5Q4Z248"/>
<dbReference type="KEGG" id="pdio:PDMSB3_2342"/>
<evidence type="ECO:0000313" key="3">
    <source>
        <dbReference type="Proteomes" id="UP000325811"/>
    </source>
</evidence>
<dbReference type="Proteomes" id="UP000325811">
    <property type="component" value="Chromosome I"/>
</dbReference>
<dbReference type="EMBL" id="LR699553">
    <property type="protein sequence ID" value="VVD28798.1"/>
    <property type="molecule type" value="Genomic_DNA"/>
</dbReference>